<protein>
    <submittedName>
        <fullName evidence="3">Aldo/keto reductase</fullName>
    </submittedName>
</protein>
<organism evidence="3 4">
    <name type="scientific">Sorangium cellulosum</name>
    <name type="common">Polyangium cellulosum</name>
    <dbReference type="NCBI Taxonomy" id="56"/>
    <lineage>
        <taxon>Bacteria</taxon>
        <taxon>Pseudomonadati</taxon>
        <taxon>Myxococcota</taxon>
        <taxon>Polyangia</taxon>
        <taxon>Polyangiales</taxon>
        <taxon>Polyangiaceae</taxon>
        <taxon>Sorangium</taxon>
    </lineage>
</organism>
<dbReference type="PANTHER" id="PTHR43364:SF4">
    <property type="entry name" value="NAD(P)-LINKED OXIDOREDUCTASE SUPERFAMILY PROTEIN"/>
    <property type="match status" value="1"/>
</dbReference>
<dbReference type="Pfam" id="PF00248">
    <property type="entry name" value="Aldo_ket_red"/>
    <property type="match status" value="1"/>
</dbReference>
<dbReference type="EMBL" id="JEME01003095">
    <property type="protein sequence ID" value="KYG02387.1"/>
    <property type="molecule type" value="Genomic_DNA"/>
</dbReference>
<feature type="domain" description="NADP-dependent oxidoreductase" evidence="2">
    <location>
        <begin position="22"/>
        <end position="326"/>
    </location>
</feature>
<dbReference type="AlphaFoldDB" id="A0A150TCS7"/>
<keyword evidence="1" id="KW-0560">Oxidoreductase</keyword>
<dbReference type="Proteomes" id="UP000075502">
    <property type="component" value="Unassembled WGS sequence"/>
</dbReference>
<name>A0A150TCS7_SORCE</name>
<evidence type="ECO:0000256" key="1">
    <source>
        <dbReference type="ARBA" id="ARBA00023002"/>
    </source>
</evidence>
<dbReference type="GO" id="GO:0016491">
    <property type="term" value="F:oxidoreductase activity"/>
    <property type="evidence" value="ECO:0007669"/>
    <property type="project" value="UniProtKB-KW"/>
</dbReference>
<evidence type="ECO:0000259" key="2">
    <source>
        <dbReference type="Pfam" id="PF00248"/>
    </source>
</evidence>
<proteinExistence type="predicted"/>
<dbReference type="GO" id="GO:0005829">
    <property type="term" value="C:cytosol"/>
    <property type="evidence" value="ECO:0007669"/>
    <property type="project" value="UniProtKB-ARBA"/>
</dbReference>
<dbReference type="SUPFAM" id="SSF51430">
    <property type="entry name" value="NAD(P)-linked oxidoreductase"/>
    <property type="match status" value="1"/>
</dbReference>
<accession>A0A150TCS7</accession>
<dbReference type="Gene3D" id="3.20.20.100">
    <property type="entry name" value="NADP-dependent oxidoreductase domain"/>
    <property type="match status" value="1"/>
</dbReference>
<reference evidence="3 4" key="1">
    <citation type="submission" date="2014-02" db="EMBL/GenBank/DDBJ databases">
        <title>The small core and large imbalanced accessory genome model reveals a collaborative survival strategy of Sorangium cellulosum strains in nature.</title>
        <authorList>
            <person name="Han K."/>
            <person name="Peng R."/>
            <person name="Blom J."/>
            <person name="Li Y.-Z."/>
        </authorList>
    </citation>
    <scope>NUCLEOTIDE SEQUENCE [LARGE SCALE GENOMIC DNA]</scope>
    <source>
        <strain evidence="3 4">So0007-03</strain>
    </source>
</reference>
<dbReference type="InterPro" id="IPR036812">
    <property type="entry name" value="NAD(P)_OxRdtase_dom_sf"/>
</dbReference>
<gene>
    <name evidence="3" type="ORF">BE21_05270</name>
</gene>
<dbReference type="PANTHER" id="PTHR43364">
    <property type="entry name" value="NADH-SPECIFIC METHYLGLYOXAL REDUCTASE-RELATED"/>
    <property type="match status" value="1"/>
</dbReference>
<sequence>MTNALSLDTYRLLGRSGLRVSPLALGAMTFGDDWGWGSDRDESRRIFDAYVDRGGNFIDTANKYTNGTSERLVGEFAGDRRERLVLATKYTLSMRPGDPNSSGNHRKNMVRSVEASLGRLATDTIDILYLHAWDGTTPVDEVLRAMDDLVRSGKVVYVAISDAPAWQVSRMQAIADLRGWAPLIALQIEYSLIQRTVERELIPMAQEMGLGVVPWSPLGSGVLTGKYSKADLAAGDGAADPAGTRRNIAAANGALTERSLAIAEVVKAVAAESGKTPSQIAIAWTLLNPAVTAPILGARTLKQLEDNLGALDVRLTDDQRARLDRASAVELGFPHDFLARPLTRSVVSGDVKIAARR</sequence>
<evidence type="ECO:0000313" key="3">
    <source>
        <dbReference type="EMBL" id="KYG02387.1"/>
    </source>
</evidence>
<dbReference type="CDD" id="cd19080">
    <property type="entry name" value="AKR_AKR9A_9B"/>
    <property type="match status" value="1"/>
</dbReference>
<comment type="caution">
    <text evidence="3">The sequence shown here is derived from an EMBL/GenBank/DDBJ whole genome shotgun (WGS) entry which is preliminary data.</text>
</comment>
<dbReference type="InterPro" id="IPR023210">
    <property type="entry name" value="NADP_OxRdtase_dom"/>
</dbReference>
<dbReference type="InterPro" id="IPR050523">
    <property type="entry name" value="AKR_Detox_Biosynth"/>
</dbReference>
<dbReference type="FunFam" id="3.20.20.100:FF:000004">
    <property type="entry name" value="Oxidoreductase, aldo/keto reductase"/>
    <property type="match status" value="1"/>
</dbReference>
<evidence type="ECO:0000313" key="4">
    <source>
        <dbReference type="Proteomes" id="UP000075502"/>
    </source>
</evidence>